<dbReference type="GO" id="GO:0005730">
    <property type="term" value="C:nucleolus"/>
    <property type="evidence" value="ECO:0007669"/>
    <property type="project" value="TreeGrafter"/>
</dbReference>
<comment type="catalytic activity">
    <reaction evidence="1">
        <text>ATP-independent breakage of single-stranded DNA, followed by passage and rejoining.</text>
        <dbReference type="EC" id="5.6.2.1"/>
    </reaction>
</comment>
<dbReference type="AlphaFoldDB" id="A0AAD6CY95"/>
<dbReference type="FunFam" id="1.10.132.10:FF:000003">
    <property type="entry name" value="DNA topoisomerase I"/>
    <property type="match status" value="1"/>
</dbReference>
<feature type="active site" description="O-(3'-phospho-DNA)-tyrosine intermediate" evidence="1">
    <location>
        <position position="114"/>
    </location>
</feature>
<dbReference type="InterPro" id="IPR051062">
    <property type="entry name" value="Topoisomerase_IB"/>
</dbReference>
<dbReference type="GO" id="GO:0005694">
    <property type="term" value="C:chromosome"/>
    <property type="evidence" value="ECO:0007669"/>
    <property type="project" value="InterPro"/>
</dbReference>
<dbReference type="GO" id="GO:0006265">
    <property type="term" value="P:DNA topological change"/>
    <property type="evidence" value="ECO:0007669"/>
    <property type="project" value="UniProtKB-UniRule"/>
</dbReference>
<keyword evidence="5" id="KW-1185">Reference proteome</keyword>
<sequence>MEWIKEHQAYLLEEQTQKIKKKFEKDNEKRVADGEKEMKVTELNERLEPVKEMEKKFNKENKTGKVEAEGKGPTVEKIEAAITKLEQRVETMSLQAQDKEDNKEVALGTSKINYIDPRLTVVFSKKFNVPIEKFFSKALREKFEWAIKSVEEDWEF</sequence>
<dbReference type="PROSITE" id="PS00176">
    <property type="entry name" value="TOPO_IB_1"/>
    <property type="match status" value="1"/>
</dbReference>
<evidence type="ECO:0000259" key="3">
    <source>
        <dbReference type="SMART" id="SM00435"/>
    </source>
</evidence>
<dbReference type="InterPro" id="IPR025834">
    <property type="entry name" value="TopoI_C_dom"/>
</dbReference>
<dbReference type="PANTHER" id="PTHR10290">
    <property type="entry name" value="DNA TOPOISOMERASE I"/>
    <property type="match status" value="1"/>
</dbReference>
<reference evidence="4 5" key="1">
    <citation type="journal article" date="2023" name="IMA Fungus">
        <title>Comparative genomic study of the Penicillium genus elucidates a diverse pangenome and 15 lateral gene transfer events.</title>
        <authorList>
            <person name="Petersen C."/>
            <person name="Sorensen T."/>
            <person name="Nielsen M.R."/>
            <person name="Sondergaard T.E."/>
            <person name="Sorensen J.L."/>
            <person name="Fitzpatrick D.A."/>
            <person name="Frisvad J.C."/>
            <person name="Nielsen K.L."/>
        </authorList>
    </citation>
    <scope>NUCLEOTIDE SEQUENCE [LARGE SCALE GENOMIC DNA]</scope>
    <source>
        <strain evidence="4 5">IBT 35679</strain>
    </source>
</reference>
<protein>
    <recommendedName>
        <fullName evidence="3">DNA topoisomerase I eukaryotic-type domain-containing protein</fullName>
    </recommendedName>
</protein>
<dbReference type="GO" id="GO:0006260">
    <property type="term" value="P:DNA replication"/>
    <property type="evidence" value="ECO:0007669"/>
    <property type="project" value="TreeGrafter"/>
</dbReference>
<dbReference type="InterPro" id="IPR011010">
    <property type="entry name" value="DNA_brk_join_enz"/>
</dbReference>
<keyword evidence="1" id="KW-0413">Isomerase</keyword>
<dbReference type="GO" id="GO:0007059">
    <property type="term" value="P:chromosome segregation"/>
    <property type="evidence" value="ECO:0007669"/>
    <property type="project" value="TreeGrafter"/>
</dbReference>
<accession>A0AAD6CY95</accession>
<evidence type="ECO:0000256" key="2">
    <source>
        <dbReference type="SAM" id="Coils"/>
    </source>
</evidence>
<comment type="caution">
    <text evidence="4">The sequence shown here is derived from an EMBL/GenBank/DDBJ whole genome shotgun (WGS) entry which is preliminary data.</text>
</comment>
<dbReference type="InterPro" id="IPR013499">
    <property type="entry name" value="TopoI_euk"/>
</dbReference>
<dbReference type="InterPro" id="IPR014727">
    <property type="entry name" value="TopoI_cat_a/b-sub_euk"/>
</dbReference>
<dbReference type="GO" id="GO:0003917">
    <property type="term" value="F:DNA topoisomerase type I (single strand cut, ATP-independent) activity"/>
    <property type="evidence" value="ECO:0007669"/>
    <property type="project" value="UniProtKB-UniRule"/>
</dbReference>
<feature type="coiled-coil region" evidence="2">
    <location>
        <begin position="75"/>
        <end position="102"/>
    </location>
</feature>
<feature type="domain" description="DNA topoisomerase I eukaryotic-type" evidence="3">
    <location>
        <begin position="1"/>
        <end position="128"/>
    </location>
</feature>
<evidence type="ECO:0000256" key="1">
    <source>
        <dbReference type="PROSITE-ProRule" id="PRU01382"/>
    </source>
</evidence>
<dbReference type="Pfam" id="PF14370">
    <property type="entry name" value="Topo_C_assoc"/>
    <property type="match status" value="1"/>
</dbReference>
<gene>
    <name evidence="4" type="ORF">N7494_003261</name>
</gene>
<dbReference type="EMBL" id="JAQIZZ010000003">
    <property type="protein sequence ID" value="KAJ5545676.1"/>
    <property type="molecule type" value="Genomic_DNA"/>
</dbReference>
<keyword evidence="1" id="KW-0238">DNA-binding</keyword>
<organism evidence="4 5">
    <name type="scientific">Penicillium frequentans</name>
    <dbReference type="NCBI Taxonomy" id="3151616"/>
    <lineage>
        <taxon>Eukaryota</taxon>
        <taxon>Fungi</taxon>
        <taxon>Dikarya</taxon>
        <taxon>Ascomycota</taxon>
        <taxon>Pezizomycotina</taxon>
        <taxon>Eurotiomycetes</taxon>
        <taxon>Eurotiomycetidae</taxon>
        <taxon>Eurotiales</taxon>
        <taxon>Aspergillaceae</taxon>
        <taxon>Penicillium</taxon>
    </lineage>
</organism>
<dbReference type="Proteomes" id="UP001220324">
    <property type="component" value="Unassembled WGS sequence"/>
</dbReference>
<dbReference type="InterPro" id="IPR018521">
    <property type="entry name" value="TopoIB_AS"/>
</dbReference>
<evidence type="ECO:0000313" key="5">
    <source>
        <dbReference type="Proteomes" id="UP001220324"/>
    </source>
</evidence>
<proteinExistence type="inferred from homology"/>
<name>A0AAD6CY95_9EURO</name>
<keyword evidence="1" id="KW-0799">Topoisomerase</keyword>
<evidence type="ECO:0000313" key="4">
    <source>
        <dbReference type="EMBL" id="KAJ5545676.1"/>
    </source>
</evidence>
<dbReference type="SMART" id="SM00435">
    <property type="entry name" value="TOPEUc"/>
    <property type="match status" value="1"/>
</dbReference>
<comment type="similarity">
    <text evidence="1">Belongs to the type IB topoisomerase family.</text>
</comment>
<dbReference type="PROSITE" id="PS52038">
    <property type="entry name" value="TOPO_IB_2"/>
    <property type="match status" value="1"/>
</dbReference>
<keyword evidence="2" id="KW-0175">Coiled coil</keyword>
<dbReference type="Gene3D" id="1.10.132.10">
    <property type="match status" value="1"/>
</dbReference>
<dbReference type="GO" id="GO:0003677">
    <property type="term" value="F:DNA binding"/>
    <property type="evidence" value="ECO:0007669"/>
    <property type="project" value="UniProtKB-UniRule"/>
</dbReference>
<dbReference type="PANTHER" id="PTHR10290:SF3">
    <property type="entry name" value="DNA TOPOISOMERASE 1"/>
    <property type="match status" value="1"/>
</dbReference>
<dbReference type="SUPFAM" id="SSF56349">
    <property type="entry name" value="DNA breaking-rejoining enzymes"/>
    <property type="match status" value="1"/>
</dbReference>